<dbReference type="InterPro" id="IPR005674">
    <property type="entry name" value="CocE/Ser_esterase"/>
</dbReference>
<sequence length="566" mass="63806">MRRLSVFRPSSRGVPTARPAVVRLAFRPCFLSSPFNTPVPPITDIGVDNTPTPTPQTHPRDKGHHQTTHFQWLGVPKSALSGLEKFEAPDPAEWCPRGYVVVNVDARGCFDSEGDIFVMGTQEGRDGYDSVEWIAAQPWCDGNVALVGNSWLGMAQWFIAAERPPHLRAIAPWEGIGDFYRESICRGGIPNYAFWDLLMREFNVGKNQREDVVAMIHKYPHMNAYWEDKRPRLQDIEVPMYILASYSTGLHTEGSIRAWKYAGAKEKWLRIHPTQEWFDIYQPFANDDLQRFLDHFLLGKDNGWLQTPRVRLSLLRYHGPPISFRAEDAYPPSRVRYETFLLDAATRSLIPSATPAQDNLPSATASYQSDSWDDDGAHFSYTFPTATELIGTSQARLYMSCPASPEMDVYVILRKLDRDGTPLLQHNIPAEFQSRPDDIPDENIYKYVGPSGRLRASKRAALPVDPDLGDVDDADSRREPTELFFPHDREDPVAQGDIVELRIPIWPAGIVFAAGETLRLEVKGHDPILPEYPALDRSVGNANRGRHVVHTGGELRSALVLPLTEV</sequence>
<dbReference type="PANTHER" id="PTHR43056:SF10">
    <property type="entry name" value="COCE_NOND FAMILY, PUTATIVE (AFU_ORTHOLOGUE AFUA_7G00600)-RELATED"/>
    <property type="match status" value="1"/>
</dbReference>
<reference evidence="3 4" key="1">
    <citation type="submission" date="2018-02" db="EMBL/GenBank/DDBJ databases">
        <title>The genomes of Aspergillus section Nigri reveals drivers in fungal speciation.</title>
        <authorList>
            <consortium name="DOE Joint Genome Institute"/>
            <person name="Vesth T.C."/>
            <person name="Nybo J."/>
            <person name="Theobald S."/>
            <person name="Brandl J."/>
            <person name="Frisvad J.C."/>
            <person name="Nielsen K.F."/>
            <person name="Lyhne E.K."/>
            <person name="Kogle M.E."/>
            <person name="Kuo A."/>
            <person name="Riley R."/>
            <person name="Clum A."/>
            <person name="Nolan M."/>
            <person name="Lipzen A."/>
            <person name="Salamov A."/>
            <person name="Henrissat B."/>
            <person name="Wiebenga A."/>
            <person name="De vries R.P."/>
            <person name="Grigoriev I.V."/>
            <person name="Mortensen U.H."/>
            <person name="Andersen M.R."/>
            <person name="Baker S.E."/>
        </authorList>
    </citation>
    <scope>NUCLEOTIDE SEQUENCE [LARGE SCALE GENOMIC DNA]</scope>
    <source>
        <strain evidence="3 4">CBS 114.51</strain>
    </source>
</reference>
<gene>
    <name evidence="3" type="ORF">BO86DRAFT_442452</name>
</gene>
<dbReference type="SMART" id="SM00939">
    <property type="entry name" value="PepX_C"/>
    <property type="match status" value="1"/>
</dbReference>
<dbReference type="RefSeq" id="XP_025530138.1">
    <property type="nucleotide sequence ID" value="XM_025676313.1"/>
</dbReference>
<dbReference type="EMBL" id="KZ824778">
    <property type="protein sequence ID" value="RAH84244.1"/>
    <property type="molecule type" value="Genomic_DNA"/>
</dbReference>
<organism evidence="3 4">
    <name type="scientific">Aspergillus japonicus CBS 114.51</name>
    <dbReference type="NCBI Taxonomy" id="1448312"/>
    <lineage>
        <taxon>Eukaryota</taxon>
        <taxon>Fungi</taxon>
        <taxon>Dikarya</taxon>
        <taxon>Ascomycota</taxon>
        <taxon>Pezizomycotina</taxon>
        <taxon>Eurotiomycetes</taxon>
        <taxon>Eurotiomycetidae</taxon>
        <taxon>Eurotiales</taxon>
        <taxon>Aspergillaceae</taxon>
        <taxon>Aspergillus</taxon>
        <taxon>Aspergillus subgen. Circumdati</taxon>
    </lineage>
</organism>
<dbReference type="InterPro" id="IPR050585">
    <property type="entry name" value="Xaa-Pro_dipeptidyl-ppase/CocE"/>
</dbReference>
<dbReference type="Proteomes" id="UP000249497">
    <property type="component" value="Unassembled WGS sequence"/>
</dbReference>
<dbReference type="InterPro" id="IPR000383">
    <property type="entry name" value="Xaa-Pro-like_dom"/>
</dbReference>
<feature type="domain" description="Xaa-Pro dipeptidyl-peptidase C-terminal" evidence="2">
    <location>
        <begin position="290"/>
        <end position="560"/>
    </location>
</feature>
<dbReference type="GO" id="GO:0008239">
    <property type="term" value="F:dipeptidyl-peptidase activity"/>
    <property type="evidence" value="ECO:0007669"/>
    <property type="project" value="InterPro"/>
</dbReference>
<keyword evidence="4" id="KW-1185">Reference proteome</keyword>
<dbReference type="SUPFAM" id="SSF49785">
    <property type="entry name" value="Galactose-binding domain-like"/>
    <property type="match status" value="1"/>
</dbReference>
<dbReference type="GeneID" id="37180006"/>
<dbReference type="NCBIfam" id="TIGR00976">
    <property type="entry name" value="CocE_NonD"/>
    <property type="match status" value="1"/>
</dbReference>
<dbReference type="Gene3D" id="3.40.50.1820">
    <property type="entry name" value="alpha/beta hydrolase"/>
    <property type="match status" value="1"/>
</dbReference>
<dbReference type="Gene3D" id="2.60.120.260">
    <property type="entry name" value="Galactose-binding domain-like"/>
    <property type="match status" value="1"/>
</dbReference>
<dbReference type="SUPFAM" id="SSF53474">
    <property type="entry name" value="alpha/beta-Hydrolases"/>
    <property type="match status" value="1"/>
</dbReference>
<evidence type="ECO:0000256" key="1">
    <source>
        <dbReference type="ARBA" id="ARBA00022801"/>
    </source>
</evidence>
<dbReference type="Gene3D" id="1.10.3020.20">
    <property type="match status" value="1"/>
</dbReference>
<evidence type="ECO:0000313" key="4">
    <source>
        <dbReference type="Proteomes" id="UP000249497"/>
    </source>
</evidence>
<evidence type="ECO:0000313" key="3">
    <source>
        <dbReference type="EMBL" id="RAH84244.1"/>
    </source>
</evidence>
<name>A0A8T8X8N4_ASPJA</name>
<keyword evidence="1" id="KW-0378">Hydrolase</keyword>
<dbReference type="PANTHER" id="PTHR43056">
    <property type="entry name" value="PEPTIDASE S9 PROLYL OLIGOPEPTIDASE"/>
    <property type="match status" value="1"/>
</dbReference>
<dbReference type="OrthoDB" id="2578740at2759"/>
<proteinExistence type="predicted"/>
<accession>A0A8T8X8N4</accession>
<dbReference type="Pfam" id="PF02129">
    <property type="entry name" value="Peptidase_S15"/>
    <property type="match status" value="1"/>
</dbReference>
<dbReference type="Pfam" id="PF08530">
    <property type="entry name" value="PepX_C"/>
    <property type="match status" value="1"/>
</dbReference>
<dbReference type="InterPro" id="IPR013736">
    <property type="entry name" value="Xaa-Pro_dipept_C"/>
</dbReference>
<dbReference type="InterPro" id="IPR029058">
    <property type="entry name" value="AB_hydrolase_fold"/>
</dbReference>
<evidence type="ECO:0000259" key="2">
    <source>
        <dbReference type="SMART" id="SM00939"/>
    </source>
</evidence>
<protein>
    <submittedName>
        <fullName evidence="3">Alpha/beta-hydrolase</fullName>
    </submittedName>
</protein>
<dbReference type="AlphaFoldDB" id="A0A8T8X8N4"/>
<dbReference type="InterPro" id="IPR008979">
    <property type="entry name" value="Galactose-bd-like_sf"/>
</dbReference>